<dbReference type="InterPro" id="IPR046848">
    <property type="entry name" value="E_motif"/>
</dbReference>
<dbReference type="FunFam" id="1.25.40.10:FF:000690">
    <property type="entry name" value="Pentatricopeptide repeat-containing protein"/>
    <property type="match status" value="1"/>
</dbReference>
<dbReference type="InterPro" id="IPR046960">
    <property type="entry name" value="PPR_At4g14850-like_plant"/>
</dbReference>
<reference evidence="5" key="2">
    <citation type="submission" date="2023-06" db="EMBL/GenBank/DDBJ databases">
        <authorList>
            <person name="Ma L."/>
            <person name="Liu K.-W."/>
            <person name="Li Z."/>
            <person name="Hsiao Y.-Y."/>
            <person name="Qi Y."/>
            <person name="Fu T."/>
            <person name="Tang G."/>
            <person name="Zhang D."/>
            <person name="Sun W.-H."/>
            <person name="Liu D.-K."/>
            <person name="Li Y."/>
            <person name="Chen G.-Z."/>
            <person name="Liu X.-D."/>
            <person name="Liao X.-Y."/>
            <person name="Jiang Y.-T."/>
            <person name="Yu X."/>
            <person name="Hao Y."/>
            <person name="Huang J."/>
            <person name="Zhao X.-W."/>
            <person name="Ke S."/>
            <person name="Chen Y.-Y."/>
            <person name="Wu W.-L."/>
            <person name="Hsu J.-L."/>
            <person name="Lin Y.-F."/>
            <person name="Huang M.-D."/>
            <person name="Li C.-Y."/>
            <person name="Huang L."/>
            <person name="Wang Z.-W."/>
            <person name="Zhao X."/>
            <person name="Zhong W.-Y."/>
            <person name="Peng D.-H."/>
            <person name="Ahmad S."/>
            <person name="Lan S."/>
            <person name="Zhang J.-S."/>
            <person name="Tsai W.-C."/>
            <person name="Van De Peer Y."/>
            <person name="Liu Z.-J."/>
        </authorList>
    </citation>
    <scope>NUCLEOTIDE SEQUENCE</scope>
    <source>
        <strain evidence="5">CP</strain>
        <tissue evidence="5">Leaves</tissue>
    </source>
</reference>
<reference evidence="5" key="1">
    <citation type="journal article" date="2023" name="Nat. Commun.">
        <title>Diploid and tetraploid genomes of Acorus and the evolution of monocots.</title>
        <authorList>
            <person name="Ma L."/>
            <person name="Liu K.W."/>
            <person name="Li Z."/>
            <person name="Hsiao Y.Y."/>
            <person name="Qi Y."/>
            <person name="Fu T."/>
            <person name="Tang G.D."/>
            <person name="Zhang D."/>
            <person name="Sun W.H."/>
            <person name="Liu D.K."/>
            <person name="Li Y."/>
            <person name="Chen G.Z."/>
            <person name="Liu X.D."/>
            <person name="Liao X.Y."/>
            <person name="Jiang Y.T."/>
            <person name="Yu X."/>
            <person name="Hao Y."/>
            <person name="Huang J."/>
            <person name="Zhao X.W."/>
            <person name="Ke S."/>
            <person name="Chen Y.Y."/>
            <person name="Wu W.L."/>
            <person name="Hsu J.L."/>
            <person name="Lin Y.F."/>
            <person name="Huang M.D."/>
            <person name="Li C.Y."/>
            <person name="Huang L."/>
            <person name="Wang Z.W."/>
            <person name="Zhao X."/>
            <person name="Zhong W.Y."/>
            <person name="Peng D.H."/>
            <person name="Ahmad S."/>
            <person name="Lan S."/>
            <person name="Zhang J.S."/>
            <person name="Tsai W.C."/>
            <person name="Van de Peer Y."/>
            <person name="Liu Z.J."/>
        </authorList>
    </citation>
    <scope>NUCLEOTIDE SEQUENCE</scope>
    <source>
        <tissue evidence="5">Leaves</tissue>
    </source>
</reference>
<dbReference type="Pfam" id="PF13041">
    <property type="entry name" value="PPR_2"/>
    <property type="match status" value="2"/>
</dbReference>
<protein>
    <submittedName>
        <fullName evidence="5">Pentatricopeptide repeat-containing protein</fullName>
    </submittedName>
</protein>
<keyword evidence="6" id="KW-1185">Reference proteome</keyword>
<proteinExistence type="inferred from homology"/>
<evidence type="ECO:0000256" key="3">
    <source>
        <dbReference type="PROSITE-ProRule" id="PRU00708"/>
    </source>
</evidence>
<dbReference type="PROSITE" id="PS51375">
    <property type="entry name" value="PPR"/>
    <property type="match status" value="2"/>
</dbReference>
<dbReference type="Proteomes" id="UP001180020">
    <property type="component" value="Unassembled WGS sequence"/>
</dbReference>
<evidence type="ECO:0000256" key="2">
    <source>
        <dbReference type="ARBA" id="ARBA00022737"/>
    </source>
</evidence>
<feature type="region of interest" description="Disordered" evidence="4">
    <location>
        <begin position="1"/>
        <end position="20"/>
    </location>
</feature>
<dbReference type="Pfam" id="PF01535">
    <property type="entry name" value="PPR"/>
    <property type="match status" value="1"/>
</dbReference>
<evidence type="ECO:0000256" key="4">
    <source>
        <dbReference type="SAM" id="MobiDB-lite"/>
    </source>
</evidence>
<feature type="repeat" description="PPR" evidence="3">
    <location>
        <begin position="206"/>
        <end position="240"/>
    </location>
</feature>
<dbReference type="Gene3D" id="1.25.40.10">
    <property type="entry name" value="Tetratricopeptide repeat domain"/>
    <property type="match status" value="2"/>
</dbReference>
<dbReference type="InterPro" id="IPR011990">
    <property type="entry name" value="TPR-like_helical_dom_sf"/>
</dbReference>
<dbReference type="GO" id="GO:0009451">
    <property type="term" value="P:RNA modification"/>
    <property type="evidence" value="ECO:0007669"/>
    <property type="project" value="InterPro"/>
</dbReference>
<organism evidence="5 6">
    <name type="scientific">Acorus calamus</name>
    <name type="common">Sweet flag</name>
    <dbReference type="NCBI Taxonomy" id="4465"/>
    <lineage>
        <taxon>Eukaryota</taxon>
        <taxon>Viridiplantae</taxon>
        <taxon>Streptophyta</taxon>
        <taxon>Embryophyta</taxon>
        <taxon>Tracheophyta</taxon>
        <taxon>Spermatophyta</taxon>
        <taxon>Magnoliopsida</taxon>
        <taxon>Liliopsida</taxon>
        <taxon>Acoraceae</taxon>
        <taxon>Acorus</taxon>
    </lineage>
</organism>
<dbReference type="AlphaFoldDB" id="A0AAV9DHX2"/>
<dbReference type="EMBL" id="JAUJYO010000013">
    <property type="protein sequence ID" value="KAK1301176.1"/>
    <property type="molecule type" value="Genomic_DNA"/>
</dbReference>
<feature type="repeat" description="PPR" evidence="3">
    <location>
        <begin position="171"/>
        <end position="205"/>
    </location>
</feature>
<evidence type="ECO:0000313" key="6">
    <source>
        <dbReference type="Proteomes" id="UP001180020"/>
    </source>
</evidence>
<dbReference type="PANTHER" id="PTHR47926">
    <property type="entry name" value="PENTATRICOPEPTIDE REPEAT-CONTAINING PROTEIN"/>
    <property type="match status" value="1"/>
</dbReference>
<accession>A0AAV9DHX2</accession>
<keyword evidence="2" id="KW-0677">Repeat</keyword>
<name>A0AAV9DHX2_ACOCL</name>
<comment type="caution">
    <text evidence="5">The sequence shown here is derived from an EMBL/GenBank/DDBJ whole genome shotgun (WGS) entry which is preliminary data.</text>
</comment>
<dbReference type="InterPro" id="IPR002885">
    <property type="entry name" value="PPR_rpt"/>
</dbReference>
<gene>
    <name evidence="5" type="primary">PCMP-H12</name>
    <name evidence="5" type="ORF">QJS10_CPB13g00193</name>
</gene>
<evidence type="ECO:0000313" key="5">
    <source>
        <dbReference type="EMBL" id="KAK1301176.1"/>
    </source>
</evidence>
<feature type="compositionally biased region" description="Polar residues" evidence="4">
    <location>
        <begin position="1"/>
        <end position="10"/>
    </location>
</feature>
<sequence length="396" mass="44671">MSFTQSTVAPSPTLLDPHQRRNTSEIQQLHAQSIKQGLFYNDPSIAINLIKSFSSSTPTSRPSPTHLDYILSIFNQTQISNSSSTFIYNTLISSYAQTHLPEKSFFLFHQMLHDPNRLLPDNFTFTSVLTSCARSSALEEGEQTHSLVCKTQSARDDVFVNNSLIHMYSRCVEHWTSMIVGFATYGHAEDSLRLFDEMQSIGIKPNYVTYVGVLNACSHGGLVEEGVKIFRLMRTHGVRPGIHHYGCLVDLLGRSGLLKEVLVLIENMPIEPGVVIWVTLLSACSSHGNVEIAKIAARRLKRIDPSYGGCYVLLSQIYARLGRWEEVSGLRREMEGNGVKKDLGYSCIEVNDEVHEFVAGDEFHWRSKDVYRMLDEMENNLRWVGCTSADWDVLEL</sequence>
<dbReference type="Pfam" id="PF20431">
    <property type="entry name" value="E_motif"/>
    <property type="match status" value="1"/>
</dbReference>
<dbReference type="GO" id="GO:0003729">
    <property type="term" value="F:mRNA binding"/>
    <property type="evidence" value="ECO:0007669"/>
    <property type="project" value="UniProtKB-ARBA"/>
</dbReference>
<evidence type="ECO:0000256" key="1">
    <source>
        <dbReference type="ARBA" id="ARBA00006643"/>
    </source>
</evidence>
<comment type="similarity">
    <text evidence="1">Belongs to the PPR family. PCMP-H subfamily.</text>
</comment>
<dbReference type="NCBIfam" id="TIGR00756">
    <property type="entry name" value="PPR"/>
    <property type="match status" value="3"/>
</dbReference>